<dbReference type="Gene3D" id="3.10.100.10">
    <property type="entry name" value="Mannose-Binding Protein A, subunit A"/>
    <property type="match status" value="1"/>
</dbReference>
<dbReference type="InterPro" id="IPR051663">
    <property type="entry name" value="CLec_Tetranectin-domain"/>
</dbReference>
<protein>
    <recommendedName>
        <fullName evidence="8">C-type lectin domain-containing protein</fullName>
    </recommendedName>
</protein>
<evidence type="ECO:0000313" key="7">
    <source>
        <dbReference type="EMBL" id="EEN49685.1"/>
    </source>
</evidence>
<keyword evidence="1" id="KW-0430">Lectin</keyword>
<evidence type="ECO:0000256" key="3">
    <source>
        <dbReference type="SAM" id="MobiDB-lite"/>
    </source>
</evidence>
<dbReference type="SMART" id="SM00034">
    <property type="entry name" value="CLECT"/>
    <property type="match status" value="1"/>
</dbReference>
<keyword evidence="4" id="KW-0472">Membrane</keyword>
<dbReference type="eggNOG" id="KOG2579">
    <property type="taxonomic scope" value="Eukaryota"/>
</dbReference>
<dbReference type="Pfam" id="PF00147">
    <property type="entry name" value="Fibrinogen_C"/>
    <property type="match status" value="1"/>
</dbReference>
<evidence type="ECO:0008006" key="8">
    <source>
        <dbReference type="Google" id="ProtNLM"/>
    </source>
</evidence>
<feature type="domain" description="Fibrinogen C-terminal" evidence="6">
    <location>
        <begin position="367"/>
        <end position="590"/>
    </location>
</feature>
<dbReference type="FunFam" id="3.90.215.10:FF:000001">
    <property type="entry name" value="Tenascin isoform 1"/>
    <property type="match status" value="1"/>
</dbReference>
<keyword evidence="4" id="KW-1133">Transmembrane helix</keyword>
<gene>
    <name evidence="7" type="ORF">BRAFLDRAFT_108089</name>
</gene>
<evidence type="ECO:0000256" key="2">
    <source>
        <dbReference type="ARBA" id="ARBA00023157"/>
    </source>
</evidence>
<evidence type="ECO:0000259" key="6">
    <source>
        <dbReference type="PROSITE" id="PS51406"/>
    </source>
</evidence>
<dbReference type="PROSITE" id="PS50041">
    <property type="entry name" value="C_TYPE_LECTIN_2"/>
    <property type="match status" value="1"/>
</dbReference>
<sequence length="590" mass="66135">MYEQAQPVRSPFSRPDSGQTSGPPSQPPPVHQGSSHGRVRHGNGTSDKCPGDQETSTDTYEEAEAVKRHAAYKSADRTYAGGASGRRARCSFIRSHLSYMAAGIAVLLSLMGLGFAPLTFMNKKEISQLSTTVDALKRYQDDMVTTVDALARNQSDMSSTVDALKCDQDDMLTTVDALARNQNDVSATVDAWKRDQDDMSTTIDALKRDLDKERSRTAALEQRLHEISKTLLFCPEGYADFLGICYKAFNTEKTFSKAAAACREDGGTLAMPRDAETNVFLGSLYTSVSATSSYWIGLHDQREEGSFEWVDGSALGAYHFWESGQPNNSGGREDCVLYFSHWSLNLKGKWYDYRCDSVQRFICQAFPDKLNGPRDCMELLTTGHDTSGVYTIYPDGGGKSPVHVYCDMDTDGGGWTLFQKRQDGSVNFYRDWEEYKTGFGDLRGESWLGNDNLHRLTAQDVYELRVDLEDFEGNTAYAKYNIFRVEDEVHKYRLTVEGYSGTAGDAMTDPTRPHNGMYFSTRDRDNDIHLTGDCAEVYKGAWWHERCHRANLNGLYLGGAHQSFADGVNWSPWKGYEYSLKTTEMKIRPN</sequence>
<reference evidence="7" key="1">
    <citation type="journal article" date="2008" name="Nature">
        <title>The amphioxus genome and the evolution of the chordate karyotype.</title>
        <authorList>
            <consortium name="US DOE Joint Genome Institute (JGI-PGF)"/>
            <person name="Putnam N.H."/>
            <person name="Butts T."/>
            <person name="Ferrier D.E.K."/>
            <person name="Furlong R.F."/>
            <person name="Hellsten U."/>
            <person name="Kawashima T."/>
            <person name="Robinson-Rechavi M."/>
            <person name="Shoguchi E."/>
            <person name="Terry A."/>
            <person name="Yu J.-K."/>
            <person name="Benito-Gutierrez E.L."/>
            <person name="Dubchak I."/>
            <person name="Garcia-Fernandez J."/>
            <person name="Gibson-Brown J.J."/>
            <person name="Grigoriev I.V."/>
            <person name="Horton A.C."/>
            <person name="de Jong P.J."/>
            <person name="Jurka J."/>
            <person name="Kapitonov V.V."/>
            <person name="Kohara Y."/>
            <person name="Kuroki Y."/>
            <person name="Lindquist E."/>
            <person name="Lucas S."/>
            <person name="Osoegawa K."/>
            <person name="Pennacchio L.A."/>
            <person name="Salamov A.A."/>
            <person name="Satou Y."/>
            <person name="Sauka-Spengler T."/>
            <person name="Schmutz J."/>
            <person name="Shin-I T."/>
            <person name="Toyoda A."/>
            <person name="Bronner-Fraser M."/>
            <person name="Fujiyama A."/>
            <person name="Holland L.Z."/>
            <person name="Holland P.W.H."/>
            <person name="Satoh N."/>
            <person name="Rokhsar D.S."/>
        </authorList>
    </citation>
    <scope>NUCLEOTIDE SEQUENCE [LARGE SCALE GENOMIC DNA]</scope>
    <source>
        <strain evidence="7">S238N-H82</strain>
        <tissue evidence="7">Testes</tissue>
    </source>
</reference>
<dbReference type="PANTHER" id="PTHR22799">
    <property type="entry name" value="TETRANECTIN-RELATED"/>
    <property type="match status" value="1"/>
</dbReference>
<dbReference type="Gene3D" id="3.90.215.10">
    <property type="entry name" value="Gamma Fibrinogen, chain A, domain 1"/>
    <property type="match status" value="1"/>
</dbReference>
<dbReference type="SUPFAM" id="SSF56496">
    <property type="entry name" value="Fibrinogen C-terminal domain-like"/>
    <property type="match status" value="1"/>
</dbReference>
<dbReference type="CDD" id="cd00087">
    <property type="entry name" value="FReD"/>
    <property type="match status" value="1"/>
</dbReference>
<dbReference type="SMART" id="SM00186">
    <property type="entry name" value="FBG"/>
    <property type="match status" value="1"/>
</dbReference>
<dbReference type="Gene3D" id="1.20.1480.30">
    <property type="entry name" value="Designed four-helix bundle protein"/>
    <property type="match status" value="1"/>
</dbReference>
<evidence type="ECO:0000259" key="5">
    <source>
        <dbReference type="PROSITE" id="PS50041"/>
    </source>
</evidence>
<dbReference type="PANTHER" id="PTHR22799:SF6">
    <property type="entry name" value="C-TYPE LECTIN DOMAIN FAMILY 4 MEMBER M-LIKE"/>
    <property type="match status" value="1"/>
</dbReference>
<dbReference type="GO" id="GO:0030246">
    <property type="term" value="F:carbohydrate binding"/>
    <property type="evidence" value="ECO:0007669"/>
    <property type="project" value="UniProtKB-KW"/>
</dbReference>
<dbReference type="NCBIfam" id="NF040941">
    <property type="entry name" value="GGGWT_bact"/>
    <property type="match status" value="1"/>
</dbReference>
<evidence type="ECO:0000256" key="1">
    <source>
        <dbReference type="ARBA" id="ARBA00022734"/>
    </source>
</evidence>
<dbReference type="AlphaFoldDB" id="C3ZCI1"/>
<name>C3ZCI1_BRAFL</name>
<feature type="transmembrane region" description="Helical" evidence="4">
    <location>
        <begin position="97"/>
        <end position="120"/>
    </location>
</feature>
<proteinExistence type="predicted"/>
<keyword evidence="2" id="KW-1015">Disulfide bond</keyword>
<dbReference type="InterPro" id="IPR016186">
    <property type="entry name" value="C-type_lectin-like/link_sf"/>
</dbReference>
<dbReference type="InParanoid" id="C3ZCI1"/>
<dbReference type="CDD" id="cd00037">
    <property type="entry name" value="CLECT"/>
    <property type="match status" value="1"/>
</dbReference>
<dbReference type="InterPro" id="IPR016187">
    <property type="entry name" value="CTDL_fold"/>
</dbReference>
<feature type="region of interest" description="Disordered" evidence="3">
    <location>
        <begin position="1"/>
        <end position="60"/>
    </location>
</feature>
<dbReference type="EMBL" id="GG666608">
    <property type="protein sequence ID" value="EEN49685.1"/>
    <property type="molecule type" value="Genomic_DNA"/>
</dbReference>
<keyword evidence="4" id="KW-0812">Transmembrane</keyword>
<organism>
    <name type="scientific">Branchiostoma floridae</name>
    <name type="common">Florida lancelet</name>
    <name type="synonym">Amphioxus</name>
    <dbReference type="NCBI Taxonomy" id="7739"/>
    <lineage>
        <taxon>Eukaryota</taxon>
        <taxon>Metazoa</taxon>
        <taxon>Chordata</taxon>
        <taxon>Cephalochordata</taxon>
        <taxon>Leptocardii</taxon>
        <taxon>Amphioxiformes</taxon>
        <taxon>Branchiostomatidae</taxon>
        <taxon>Branchiostoma</taxon>
    </lineage>
</organism>
<feature type="domain" description="C-type lectin" evidence="5">
    <location>
        <begin position="241"/>
        <end position="364"/>
    </location>
</feature>
<dbReference type="PROSITE" id="PS51406">
    <property type="entry name" value="FIBRINOGEN_C_2"/>
    <property type="match status" value="1"/>
</dbReference>
<dbReference type="InterPro" id="IPR002181">
    <property type="entry name" value="Fibrinogen_a/b/g_C_dom"/>
</dbReference>
<dbReference type="eggNOG" id="KOG4297">
    <property type="taxonomic scope" value="Eukaryota"/>
</dbReference>
<dbReference type="InterPro" id="IPR014716">
    <property type="entry name" value="Fibrinogen_a/b/g_C_1"/>
</dbReference>
<dbReference type="InterPro" id="IPR036056">
    <property type="entry name" value="Fibrinogen-like_C"/>
</dbReference>
<dbReference type="SUPFAM" id="SSF56436">
    <property type="entry name" value="C-type lectin-like"/>
    <property type="match status" value="1"/>
</dbReference>
<dbReference type="FunFam" id="3.10.100.10:FF:000103">
    <property type="entry name" value="Uncharacterized protein"/>
    <property type="match status" value="1"/>
</dbReference>
<dbReference type="InterPro" id="IPR001304">
    <property type="entry name" value="C-type_lectin-like"/>
</dbReference>
<accession>C3ZCI1</accession>
<dbReference type="Pfam" id="PF00059">
    <property type="entry name" value="Lectin_C"/>
    <property type="match status" value="1"/>
</dbReference>
<evidence type="ECO:0000256" key="4">
    <source>
        <dbReference type="SAM" id="Phobius"/>
    </source>
</evidence>